<reference evidence="1 2" key="2">
    <citation type="journal article" date="2017" name="Genome Announc.">
        <title>Draft genome sequence of Aquitalea magnusonii strain H3, a plant growth-promoting bacterium of duckweed Lemna minor.</title>
        <authorList>
            <person name="Ishizawa H."/>
            <person name="Kuroda M."/>
            <person name="Ike M."/>
        </authorList>
    </citation>
    <scope>NUCLEOTIDE SEQUENCE [LARGE SCALE GENOMIC DNA]</scope>
    <source>
        <strain evidence="1 2">H3</strain>
    </source>
</reference>
<reference evidence="2" key="1">
    <citation type="journal article" date="2017" name="Biotechnol. Biofuels">
        <title>Evaluation of environmental bacterial communities as a factor affecting the growth of duckweed Lemna minor.</title>
        <authorList>
            <person name="Ishizawa H."/>
            <person name="Kuroda M."/>
            <person name="Morikawa M."/>
            <person name="Ike M."/>
        </authorList>
    </citation>
    <scope>NUCLEOTIDE SEQUENCE [LARGE SCALE GENOMIC DNA]</scope>
    <source>
        <strain evidence="2">H3</strain>
    </source>
</reference>
<proteinExistence type="predicted"/>
<dbReference type="Proteomes" id="UP000198290">
    <property type="component" value="Chromosome"/>
</dbReference>
<keyword evidence="2" id="KW-1185">Reference proteome</keyword>
<dbReference type="KEGG" id="amah:DLM_2448"/>
<dbReference type="AlphaFoldDB" id="A0A3G9GF10"/>
<evidence type="ECO:0000313" key="2">
    <source>
        <dbReference type="Proteomes" id="UP000198290"/>
    </source>
</evidence>
<dbReference type="EMBL" id="AP018823">
    <property type="protein sequence ID" value="BBF86055.1"/>
    <property type="molecule type" value="Genomic_DNA"/>
</dbReference>
<name>A0A3G9GF10_9NEIS</name>
<evidence type="ECO:0000313" key="1">
    <source>
        <dbReference type="EMBL" id="BBF86055.1"/>
    </source>
</evidence>
<gene>
    <name evidence="1" type="ORF">DLM_2448</name>
</gene>
<protein>
    <submittedName>
        <fullName evidence="1">Uncharacterized protein</fullName>
    </submittedName>
</protein>
<sequence>MAQAGHTLRPPAPASLGGKFCRCATAAAASGKNKTAAT</sequence>
<organism evidence="1 2">
    <name type="scientific">Aquitalea magnusonii</name>
    <dbReference type="NCBI Taxonomy" id="332411"/>
    <lineage>
        <taxon>Bacteria</taxon>
        <taxon>Pseudomonadati</taxon>
        <taxon>Pseudomonadota</taxon>
        <taxon>Betaproteobacteria</taxon>
        <taxon>Neisseriales</taxon>
        <taxon>Chromobacteriaceae</taxon>
        <taxon>Aquitalea</taxon>
    </lineage>
</organism>
<reference evidence="2" key="3">
    <citation type="journal article" date="2017" name="Plant Physiol. Biochem.">
        <title>Differential oxidative and antioxidative response of duckweed Lemna minor toward plant growth promoting/inhibiting bacteria.</title>
        <authorList>
            <person name="Ishizawa H."/>
            <person name="Kuroda M."/>
            <person name="Morikawa M."/>
            <person name="Ike M."/>
        </authorList>
    </citation>
    <scope>NUCLEOTIDE SEQUENCE [LARGE SCALE GENOMIC DNA]</scope>
    <source>
        <strain evidence="2">H3</strain>
    </source>
</reference>
<accession>A0A3G9GF10</accession>